<evidence type="ECO:0000256" key="6">
    <source>
        <dbReference type="ARBA" id="ARBA00023141"/>
    </source>
</evidence>
<dbReference type="SUPFAM" id="SSF47648">
    <property type="entry name" value="Nucleoside phosphorylase/phosphoribosyltransferase N-terminal domain"/>
    <property type="match status" value="1"/>
</dbReference>
<dbReference type="HAMAP" id="MF_00211">
    <property type="entry name" value="TrpD"/>
    <property type="match status" value="1"/>
</dbReference>
<feature type="binding site" evidence="9">
    <location>
        <position position="235"/>
    </location>
    <ligand>
        <name>Mg(2+)</name>
        <dbReference type="ChEBI" id="CHEBI:18420"/>
        <label>2</label>
    </ligand>
</feature>
<dbReference type="UniPathway" id="UPA00035">
    <property type="reaction ID" value="UER00041"/>
</dbReference>
<dbReference type="InterPro" id="IPR017459">
    <property type="entry name" value="Glycosyl_Trfase_fam3_N_dom"/>
</dbReference>
<dbReference type="FunFam" id="3.40.1030.10:FF:000002">
    <property type="entry name" value="Anthranilate phosphoribosyltransferase"/>
    <property type="match status" value="1"/>
</dbReference>
<feature type="binding site" evidence="9">
    <location>
        <position position="89"/>
    </location>
    <ligand>
        <name>anthranilate</name>
        <dbReference type="ChEBI" id="CHEBI:16567"/>
        <label>1</label>
    </ligand>
</feature>
<evidence type="ECO:0000313" key="13">
    <source>
        <dbReference type="Proteomes" id="UP000650511"/>
    </source>
</evidence>
<feature type="binding site" evidence="9">
    <location>
        <position position="235"/>
    </location>
    <ligand>
        <name>Mg(2+)</name>
        <dbReference type="ChEBI" id="CHEBI:18420"/>
        <label>1</label>
    </ligand>
</feature>
<dbReference type="OrthoDB" id="9806430at2"/>
<dbReference type="NCBIfam" id="TIGR01245">
    <property type="entry name" value="trpD"/>
    <property type="match status" value="1"/>
</dbReference>
<comment type="function">
    <text evidence="9">Catalyzes the transfer of the phosphoribosyl group of 5-phosphorylribose-1-pyrophosphate (PRPP) to anthranilate to yield N-(5'-phosphoribosyl)-anthranilate (PRA).</text>
</comment>
<keyword evidence="9" id="KW-0460">Magnesium</keyword>
<proteinExistence type="inferred from homology"/>
<dbReference type="AlphaFoldDB" id="A0A8J3ESE8"/>
<organism evidence="12 13">
    <name type="scientific">Egicoccus halophilus</name>
    <dbReference type="NCBI Taxonomy" id="1670830"/>
    <lineage>
        <taxon>Bacteria</taxon>
        <taxon>Bacillati</taxon>
        <taxon>Actinomycetota</taxon>
        <taxon>Nitriliruptoria</taxon>
        <taxon>Egicoccales</taxon>
        <taxon>Egicoccaceae</taxon>
        <taxon>Egicoccus</taxon>
    </lineage>
</organism>
<reference evidence="12" key="2">
    <citation type="submission" date="2020-09" db="EMBL/GenBank/DDBJ databases">
        <authorList>
            <person name="Sun Q."/>
            <person name="Zhou Y."/>
        </authorList>
    </citation>
    <scope>NUCLEOTIDE SEQUENCE</scope>
    <source>
        <strain evidence="12">CGMCC 1.14988</strain>
    </source>
</reference>
<feature type="binding site" evidence="9">
    <location>
        <begin position="117"/>
        <end position="125"/>
    </location>
    <ligand>
        <name>5-phospho-alpha-D-ribose 1-diphosphate</name>
        <dbReference type="ChEBI" id="CHEBI:58017"/>
    </ligand>
</feature>
<dbReference type="InterPro" id="IPR005940">
    <property type="entry name" value="Anthranilate_Pribosyl_Tfrase"/>
</dbReference>
<feature type="binding site" evidence="9">
    <location>
        <position position="120"/>
    </location>
    <ligand>
        <name>anthranilate</name>
        <dbReference type="ChEBI" id="CHEBI:16567"/>
        <label>1</label>
    </ligand>
</feature>
<feature type="binding site" evidence="9">
    <location>
        <position position="234"/>
    </location>
    <ligand>
        <name>Mg(2+)</name>
        <dbReference type="ChEBI" id="CHEBI:18420"/>
        <label>2</label>
    </ligand>
</feature>
<sequence>MTDEPFRWSEVFSRLLHGEHLDEATAAEVMGTLMRGEAEPAQVAALLVALRAKGESPAEIAGFVRAMLAEAEPIDLDPGVAERLVDTCGTGGDGANTFNISTVAAVVTAAAGQPVAKHGNRAASGVCGSADLLEAWGVAIELPPAAVSRCVTELGIGFLFARSFHPAMRHVAPVRAQLGIRTAFNVLGPLSNPAGAPFQVVGVSDARLAPVMAEALVRLGKRHVLVFRGADGLDELTTTGPSTVWEVRDARVAQWELDPVAFGFAAATLADLRGGSVEENVAIADAVLAGEPGAPSDIVVLNAAAALYAADAVADLAAGVEAARTAIDSGAARELRDRWVQRTKELSTQGRAHG</sequence>
<feature type="binding site" evidence="9">
    <location>
        <position position="101"/>
    </location>
    <ligand>
        <name>Mg(2+)</name>
        <dbReference type="ChEBI" id="CHEBI:18420"/>
        <label>1</label>
    </ligand>
</feature>
<feature type="binding site" evidence="9">
    <location>
        <position position="129"/>
    </location>
    <ligand>
        <name>5-phospho-alpha-D-ribose 1-diphosphate</name>
        <dbReference type="ChEBI" id="CHEBI:58017"/>
    </ligand>
</feature>
<dbReference type="Pfam" id="PF02885">
    <property type="entry name" value="Glycos_trans_3N"/>
    <property type="match status" value="1"/>
</dbReference>
<evidence type="ECO:0000259" key="11">
    <source>
        <dbReference type="Pfam" id="PF02885"/>
    </source>
</evidence>
<keyword evidence="9" id="KW-0479">Metal-binding</keyword>
<comment type="subunit">
    <text evidence="9">Homodimer.</text>
</comment>
<feature type="binding site" evidence="9">
    <location>
        <position position="175"/>
    </location>
    <ligand>
        <name>anthranilate</name>
        <dbReference type="ChEBI" id="CHEBI:16567"/>
        <label>2</label>
    </ligand>
</feature>
<comment type="cofactor">
    <cofactor evidence="9">
        <name>Mg(2+)</name>
        <dbReference type="ChEBI" id="CHEBI:18420"/>
    </cofactor>
    <text evidence="9">Binds 2 magnesium ions per monomer.</text>
</comment>
<feature type="binding site" evidence="9">
    <location>
        <begin position="92"/>
        <end position="93"/>
    </location>
    <ligand>
        <name>5-phospho-alpha-D-ribose 1-diphosphate</name>
        <dbReference type="ChEBI" id="CHEBI:58017"/>
    </ligand>
</feature>
<dbReference type="Pfam" id="PF00591">
    <property type="entry name" value="Glycos_transf_3"/>
    <property type="match status" value="1"/>
</dbReference>
<name>A0A8J3ESE8_9ACTN</name>
<evidence type="ECO:0000259" key="10">
    <source>
        <dbReference type="Pfam" id="PF00591"/>
    </source>
</evidence>
<evidence type="ECO:0000256" key="2">
    <source>
        <dbReference type="ARBA" id="ARBA00022605"/>
    </source>
</evidence>
<dbReference type="InterPro" id="IPR000312">
    <property type="entry name" value="Glycosyl_Trfase_fam3"/>
</dbReference>
<dbReference type="PANTHER" id="PTHR43285">
    <property type="entry name" value="ANTHRANILATE PHOSPHORIBOSYLTRANSFERASE"/>
    <property type="match status" value="1"/>
</dbReference>
<feature type="binding site" evidence="9">
    <location>
        <position position="89"/>
    </location>
    <ligand>
        <name>5-phospho-alpha-D-ribose 1-diphosphate</name>
        <dbReference type="ChEBI" id="CHEBI:58017"/>
    </ligand>
</feature>
<accession>A0A8J3ESE8</accession>
<evidence type="ECO:0000256" key="7">
    <source>
        <dbReference type="ARBA" id="ARBA00052328"/>
    </source>
</evidence>
<keyword evidence="3 9" id="KW-0328">Glycosyltransferase</keyword>
<evidence type="ECO:0000256" key="1">
    <source>
        <dbReference type="ARBA" id="ARBA00004907"/>
    </source>
</evidence>
<dbReference type="InterPro" id="IPR035902">
    <property type="entry name" value="Nuc_phospho_transferase"/>
</dbReference>
<dbReference type="RefSeq" id="WP_130649965.1">
    <property type="nucleotide sequence ID" value="NZ_BMHA01000008.1"/>
</dbReference>
<comment type="catalytic activity">
    <reaction evidence="7 9">
        <text>N-(5-phospho-beta-D-ribosyl)anthranilate + diphosphate = 5-phospho-alpha-D-ribose 1-diphosphate + anthranilate</text>
        <dbReference type="Rhea" id="RHEA:11768"/>
        <dbReference type="ChEBI" id="CHEBI:16567"/>
        <dbReference type="ChEBI" id="CHEBI:18277"/>
        <dbReference type="ChEBI" id="CHEBI:33019"/>
        <dbReference type="ChEBI" id="CHEBI:58017"/>
        <dbReference type="EC" id="2.4.2.18"/>
    </reaction>
</comment>
<dbReference type="GO" id="GO:0004048">
    <property type="term" value="F:anthranilate phosphoribosyltransferase activity"/>
    <property type="evidence" value="ECO:0007669"/>
    <property type="project" value="UniProtKB-UniRule"/>
</dbReference>
<keyword evidence="13" id="KW-1185">Reference proteome</keyword>
<dbReference type="EMBL" id="BMHA01000008">
    <property type="protein sequence ID" value="GGI07243.1"/>
    <property type="molecule type" value="Genomic_DNA"/>
</dbReference>
<keyword evidence="6 9" id="KW-0057">Aromatic amino acid biosynthesis</keyword>
<keyword evidence="2 9" id="KW-0028">Amino-acid biosynthesis</keyword>
<dbReference type="Gene3D" id="3.40.1030.10">
    <property type="entry name" value="Nucleoside phosphorylase/phosphoribosyltransferase catalytic domain"/>
    <property type="match status" value="1"/>
</dbReference>
<evidence type="ECO:0000256" key="9">
    <source>
        <dbReference type="HAMAP-Rule" id="MF_00211"/>
    </source>
</evidence>
<dbReference type="Gene3D" id="1.20.970.10">
    <property type="entry name" value="Transferase, Pyrimidine Nucleoside Phosphorylase, Chain C"/>
    <property type="match status" value="1"/>
</dbReference>
<evidence type="ECO:0000256" key="5">
    <source>
        <dbReference type="ARBA" id="ARBA00022822"/>
    </source>
</evidence>
<comment type="pathway">
    <text evidence="1 9">Amino-acid biosynthesis; L-tryptophan biosynthesis; L-tryptophan from chorismate: step 2/5.</text>
</comment>
<dbReference type="GO" id="GO:0005829">
    <property type="term" value="C:cytosol"/>
    <property type="evidence" value="ECO:0007669"/>
    <property type="project" value="TreeGrafter"/>
</dbReference>
<dbReference type="SUPFAM" id="SSF52418">
    <property type="entry name" value="Nucleoside phosphorylase/phosphoribosyltransferase catalytic domain"/>
    <property type="match status" value="1"/>
</dbReference>
<evidence type="ECO:0000256" key="8">
    <source>
        <dbReference type="ARBA" id="ARBA00061188"/>
    </source>
</evidence>
<keyword evidence="5 9" id="KW-0822">Tryptophan biosynthesis</keyword>
<dbReference type="EC" id="2.4.2.18" evidence="9"/>
<evidence type="ECO:0000256" key="4">
    <source>
        <dbReference type="ARBA" id="ARBA00022679"/>
    </source>
</evidence>
<feature type="domain" description="Glycosyl transferase family 3 N-terminal" evidence="11">
    <location>
        <begin position="10"/>
        <end position="70"/>
    </location>
</feature>
<comment type="similarity">
    <text evidence="8">In the C-terminal section; belongs to the anthranilate phosphoribosyltransferase family.</text>
</comment>
<keyword evidence="4 9" id="KW-0808">Transferase</keyword>
<dbReference type="InterPro" id="IPR036320">
    <property type="entry name" value="Glycosyl_Trfase_fam3_N_dom_sf"/>
</dbReference>
<dbReference type="GO" id="GO:0000287">
    <property type="term" value="F:magnesium ion binding"/>
    <property type="evidence" value="ECO:0007669"/>
    <property type="project" value="UniProtKB-UniRule"/>
</dbReference>
<protein>
    <recommendedName>
        <fullName evidence="9">Anthranilate phosphoribosyltransferase</fullName>
        <ecNumber evidence="9">2.4.2.18</ecNumber>
    </recommendedName>
</protein>
<evidence type="ECO:0000256" key="3">
    <source>
        <dbReference type="ARBA" id="ARBA00022676"/>
    </source>
</evidence>
<reference evidence="12" key="1">
    <citation type="journal article" date="2014" name="Int. J. Syst. Evol. Microbiol.">
        <title>Complete genome sequence of Corynebacterium casei LMG S-19264T (=DSM 44701T), isolated from a smear-ripened cheese.</title>
        <authorList>
            <consortium name="US DOE Joint Genome Institute (JGI-PGF)"/>
            <person name="Walter F."/>
            <person name="Albersmeier A."/>
            <person name="Kalinowski J."/>
            <person name="Ruckert C."/>
        </authorList>
    </citation>
    <scope>NUCLEOTIDE SEQUENCE</scope>
    <source>
        <strain evidence="12">CGMCC 1.14988</strain>
    </source>
</reference>
<feature type="binding site" evidence="9">
    <location>
        <begin position="99"/>
        <end position="102"/>
    </location>
    <ligand>
        <name>5-phospho-alpha-D-ribose 1-diphosphate</name>
        <dbReference type="ChEBI" id="CHEBI:58017"/>
    </ligand>
</feature>
<dbReference type="GO" id="GO:0000162">
    <property type="term" value="P:L-tryptophan biosynthetic process"/>
    <property type="evidence" value="ECO:0007669"/>
    <property type="project" value="UniProtKB-UniRule"/>
</dbReference>
<dbReference type="Proteomes" id="UP000650511">
    <property type="component" value="Unassembled WGS sequence"/>
</dbReference>
<feature type="domain" description="Glycosyl transferase family 3" evidence="10">
    <location>
        <begin position="83"/>
        <end position="332"/>
    </location>
</feature>
<feature type="binding site" evidence="9">
    <location>
        <position position="97"/>
    </location>
    <ligand>
        <name>5-phospho-alpha-D-ribose 1-diphosphate</name>
        <dbReference type="ChEBI" id="CHEBI:58017"/>
    </ligand>
</feature>
<comment type="caution">
    <text evidence="9">Lacks conserved residue(s) required for the propagation of feature annotation.</text>
</comment>
<evidence type="ECO:0000313" key="12">
    <source>
        <dbReference type="EMBL" id="GGI07243.1"/>
    </source>
</evidence>
<gene>
    <name evidence="9 12" type="primary">trpD</name>
    <name evidence="12" type="ORF">GCM10011354_23110</name>
</gene>
<comment type="caution">
    <text evidence="12">The sequence shown here is derived from an EMBL/GenBank/DDBJ whole genome shotgun (WGS) entry which is preliminary data.</text>
</comment>
<dbReference type="PANTHER" id="PTHR43285:SF2">
    <property type="entry name" value="ANTHRANILATE PHOSPHORIBOSYLTRANSFERASE"/>
    <property type="match status" value="1"/>
</dbReference>
<comment type="similarity">
    <text evidence="9">Belongs to the anthranilate phosphoribosyltransferase family.</text>
</comment>